<gene>
    <name evidence="1" type="ORF">SEML1_0254</name>
</gene>
<proteinExistence type="predicted"/>
<keyword evidence="2" id="KW-1185">Reference proteome</keyword>
<evidence type="ECO:0000313" key="2">
    <source>
        <dbReference type="Proteomes" id="UP001177295"/>
    </source>
</evidence>
<organism evidence="1 2">
    <name type="scientific">Candidatus Southlakia epibionticum</name>
    <dbReference type="NCBI Taxonomy" id="3043284"/>
    <lineage>
        <taxon>Bacteria</taxon>
        <taxon>Candidatus Saccharimonadota</taxon>
        <taxon>Candidatus Saccharimonadia</taxon>
        <taxon>Candidatus Saccharimonadales</taxon>
        <taxon>Candidatus Saccharimonadaceae</taxon>
        <taxon>Candidatus Southlakia</taxon>
    </lineage>
</organism>
<dbReference type="RefSeq" id="WP_376754253.1">
    <property type="nucleotide sequence ID" value="NZ_CP124550.1"/>
</dbReference>
<dbReference type="EMBL" id="CP124550">
    <property type="protein sequence ID" value="WIO45884.1"/>
    <property type="molecule type" value="Genomic_DNA"/>
</dbReference>
<evidence type="ECO:0000313" key="1">
    <source>
        <dbReference type="EMBL" id="WIO45884.1"/>
    </source>
</evidence>
<name>A0ABY8WU56_9BACT</name>
<reference evidence="1 2" key="1">
    <citation type="journal article" date="2023" name="Cell">
        <title>Genetic manipulation of Patescibacteria provides mechanistic insights into microbial dark matter and the epibiotic lifestyle.</title>
        <authorList>
            <person name="Wang Y."/>
            <person name="Gallagher L.A."/>
            <person name="Andrade P.A."/>
            <person name="Liu A."/>
            <person name="Humphreys I.R."/>
            <person name="Turkarslan S."/>
            <person name="Cutler K.J."/>
            <person name="Arrieta-Ortiz M.L."/>
            <person name="Li Y."/>
            <person name="Radey M.C."/>
            <person name="McLean J.S."/>
            <person name="Cong Q."/>
            <person name="Baker D."/>
            <person name="Baliga N.S."/>
            <person name="Peterson S.B."/>
            <person name="Mougous J.D."/>
        </authorList>
    </citation>
    <scope>NUCLEOTIDE SEQUENCE [LARGE SCALE GENOMIC DNA]</scope>
    <source>
        <strain evidence="1 2">ML1</strain>
    </source>
</reference>
<dbReference type="Proteomes" id="UP001177295">
    <property type="component" value="Chromosome"/>
</dbReference>
<protein>
    <submittedName>
        <fullName evidence="1">Uncharacterized protein</fullName>
    </submittedName>
</protein>
<sequence>MNKDVVINQLKKYACQKVADLAQHNNDLRPISYLLQNNFADIPSDTCLITDDEAYSLTIIPTNTKALPPCVFDVKTRSACLDLAEIIWCIAAETRNCHDMVHVAKAVYPLLSQDSATFNGGFDLVECMDWYFDDDVPTAEKRQYAKELTDELRTVVTKTNARFTDFLAKVTCVVAKAVNTPIEELCERSDYTQTHGVPTKPGELIASELIGLIAPRTDAELKATGDEWLFEDILKIAGRLDISVERTEDWRLLCSYLPRLRALQHRHNREG</sequence>
<accession>A0ABY8WU56</accession>